<feature type="compositionally biased region" description="Pro residues" evidence="1">
    <location>
        <begin position="202"/>
        <end position="213"/>
    </location>
</feature>
<reference evidence="2 3" key="1">
    <citation type="journal article" date="2010" name="Science">
        <title>Genomic comparison of the ants Camponotus floridanus and Harpegnathos saltator.</title>
        <authorList>
            <person name="Bonasio R."/>
            <person name="Zhang G."/>
            <person name="Ye C."/>
            <person name="Mutti N.S."/>
            <person name="Fang X."/>
            <person name="Qin N."/>
            <person name="Donahue G."/>
            <person name="Yang P."/>
            <person name="Li Q."/>
            <person name="Li C."/>
            <person name="Zhang P."/>
            <person name="Huang Z."/>
            <person name="Berger S.L."/>
            <person name="Reinberg D."/>
            <person name="Wang J."/>
            <person name="Liebig J."/>
        </authorList>
    </citation>
    <scope>NUCLEOTIDE SEQUENCE [LARGE SCALE GENOMIC DNA]</scope>
    <source>
        <strain evidence="2 3">R22 G/1</strain>
    </source>
</reference>
<dbReference type="AlphaFoldDB" id="E2C2Z5"/>
<proteinExistence type="predicted"/>
<gene>
    <name evidence="2" type="ORF">EAI_08989</name>
</gene>
<feature type="compositionally biased region" description="Polar residues" evidence="1">
    <location>
        <begin position="112"/>
        <end position="123"/>
    </location>
</feature>
<keyword evidence="3" id="KW-1185">Reference proteome</keyword>
<feature type="compositionally biased region" description="Basic and acidic residues" evidence="1">
    <location>
        <begin position="235"/>
        <end position="252"/>
    </location>
</feature>
<feature type="compositionally biased region" description="Polar residues" evidence="1">
    <location>
        <begin position="373"/>
        <end position="385"/>
    </location>
</feature>
<dbReference type="OMA" id="YSTMPYS"/>
<sequence>MRCGDDSVIRLFGQSFTEAGRKITRDAAPQTIVAESLGDKKNCQCLYILLLLSPAVFAEWSKINDPNNEPFLPIYSTYPYSPKLIKRGVEQEVVPQLAAESFKAPKEDAKDTYSTSYSSNYQRDSYYNPSYDPYPKNASPLPNYNPYYNEDAYAYPNSPYATYNPYPMSYTMSPTASSYPDYYYQPSYYYPHYFNHALFPSSPPSPTLSPPSSPSSEDVDYHETSQDAAEAEDDKQDKDKKSKKSNEYETNHDASAGQLVDDGNYISGSTRDLDGQSSTYKTASPYNQLEQDMQTKNLLIPLPKTTYRVISVAGQPVGPDYPLPAQYANAQQVEQLVSQTLTTLLAQQQAQQQPAESYENNRDTPSAAKDGSYVSQDTYNPSTPSYVAVPAVRNKTVVTYVINSDGITKVNGDQTNTQLSSFHTTSSKNAKYPSNLYVQKPLPLPDHSRTTLDLPQGTYVPQRDNRSKHRNRVMNSRPTDQVIRSYDSYDASQSYTDTLSQPGSKQERNYRKYQRPAGSHQNKDFVAAPQTPRTTYSYQYSAYESDQTSTAQQPQQDSSVSSYDGNFGIKDYNKG</sequence>
<dbReference type="Proteomes" id="UP000008237">
    <property type="component" value="Unassembled WGS sequence"/>
</dbReference>
<dbReference type="EMBL" id="GL452255">
    <property type="protein sequence ID" value="EFN77699.1"/>
    <property type="molecule type" value="Genomic_DNA"/>
</dbReference>
<feature type="region of interest" description="Disordered" evidence="1">
    <location>
        <begin position="410"/>
        <end position="575"/>
    </location>
</feature>
<feature type="region of interest" description="Disordered" evidence="1">
    <location>
        <begin position="348"/>
        <end position="386"/>
    </location>
</feature>
<evidence type="ECO:0000313" key="2">
    <source>
        <dbReference type="EMBL" id="EFN77699.1"/>
    </source>
</evidence>
<feature type="compositionally biased region" description="Polar residues" evidence="1">
    <location>
        <begin position="410"/>
        <end position="429"/>
    </location>
</feature>
<feature type="compositionally biased region" description="Polar residues" evidence="1">
    <location>
        <begin position="266"/>
        <end position="288"/>
    </location>
</feature>
<feature type="compositionally biased region" description="Low complexity" evidence="1">
    <location>
        <begin position="348"/>
        <end position="357"/>
    </location>
</feature>
<dbReference type="STRING" id="610380.E2C2Z5"/>
<dbReference type="OrthoDB" id="7701268at2759"/>
<evidence type="ECO:0000313" key="3">
    <source>
        <dbReference type="Proteomes" id="UP000008237"/>
    </source>
</evidence>
<protein>
    <submittedName>
        <fullName evidence="2">Uncharacterized protein</fullName>
    </submittedName>
</protein>
<name>E2C2Z5_HARSA</name>
<accession>E2C2Z5</accession>
<feature type="region of interest" description="Disordered" evidence="1">
    <location>
        <begin position="110"/>
        <end position="129"/>
    </location>
</feature>
<dbReference type="InParanoid" id="E2C2Z5"/>
<feature type="compositionally biased region" description="Polar residues" evidence="1">
    <location>
        <begin position="490"/>
        <end position="504"/>
    </location>
</feature>
<feature type="region of interest" description="Disordered" evidence="1">
    <location>
        <begin position="202"/>
        <end position="288"/>
    </location>
</feature>
<evidence type="ECO:0000256" key="1">
    <source>
        <dbReference type="SAM" id="MobiDB-lite"/>
    </source>
</evidence>
<organism evidence="3">
    <name type="scientific">Harpegnathos saltator</name>
    <name type="common">Jerdon's jumping ant</name>
    <dbReference type="NCBI Taxonomy" id="610380"/>
    <lineage>
        <taxon>Eukaryota</taxon>
        <taxon>Metazoa</taxon>
        <taxon>Ecdysozoa</taxon>
        <taxon>Arthropoda</taxon>
        <taxon>Hexapoda</taxon>
        <taxon>Insecta</taxon>
        <taxon>Pterygota</taxon>
        <taxon>Neoptera</taxon>
        <taxon>Endopterygota</taxon>
        <taxon>Hymenoptera</taxon>
        <taxon>Apocrita</taxon>
        <taxon>Aculeata</taxon>
        <taxon>Formicoidea</taxon>
        <taxon>Formicidae</taxon>
        <taxon>Ponerinae</taxon>
        <taxon>Ponerini</taxon>
        <taxon>Harpegnathos</taxon>
    </lineage>
</organism>
<feature type="compositionally biased region" description="Polar residues" evidence="1">
    <location>
        <begin position="531"/>
        <end position="564"/>
    </location>
</feature>